<proteinExistence type="predicted"/>
<evidence type="ECO:0000313" key="1">
    <source>
        <dbReference type="EMBL" id="ETW03767.1"/>
    </source>
</evidence>
<dbReference type="VEuPathDB" id="FungiDB:H310_05133"/>
<protein>
    <submittedName>
        <fullName evidence="1">Uncharacterized protein</fullName>
    </submittedName>
</protein>
<gene>
    <name evidence="1" type="ORF">H310_05133</name>
</gene>
<sequence>MISRDGGWRWVRAAAQLLHDRCPCRQSSYWTYPAGESPRTQWTCSSPPTTTLSRWLAVHNEMHPLSCAHSTFHVQYTVARYMLQGHGTKGIVRASTAVELDGANAGMASVGQSP</sequence>
<accession>A0A024UD06</accession>
<name>A0A024UD06_9STRA</name>
<organism evidence="1">
    <name type="scientific">Aphanomyces invadans</name>
    <dbReference type="NCBI Taxonomy" id="157072"/>
    <lineage>
        <taxon>Eukaryota</taxon>
        <taxon>Sar</taxon>
        <taxon>Stramenopiles</taxon>
        <taxon>Oomycota</taxon>
        <taxon>Saprolegniomycetes</taxon>
        <taxon>Saprolegniales</taxon>
        <taxon>Verrucalvaceae</taxon>
        <taxon>Aphanomyces</taxon>
    </lineage>
</organism>
<dbReference type="GeneID" id="20082183"/>
<dbReference type="AlphaFoldDB" id="A0A024UD06"/>
<dbReference type="RefSeq" id="XP_008867996.1">
    <property type="nucleotide sequence ID" value="XM_008869774.1"/>
</dbReference>
<reference evidence="1" key="1">
    <citation type="submission" date="2013-12" db="EMBL/GenBank/DDBJ databases">
        <title>The Genome Sequence of Aphanomyces invadans NJM9701.</title>
        <authorList>
            <consortium name="The Broad Institute Genomics Platform"/>
            <person name="Russ C."/>
            <person name="Tyler B."/>
            <person name="van West P."/>
            <person name="Dieguez-Uribeondo J."/>
            <person name="Young S.K."/>
            <person name="Zeng Q."/>
            <person name="Gargeya S."/>
            <person name="Fitzgerald M."/>
            <person name="Abouelleil A."/>
            <person name="Alvarado L."/>
            <person name="Chapman S.B."/>
            <person name="Gainer-Dewar J."/>
            <person name="Goldberg J."/>
            <person name="Griggs A."/>
            <person name="Gujja S."/>
            <person name="Hansen M."/>
            <person name="Howarth C."/>
            <person name="Imamovic A."/>
            <person name="Ireland A."/>
            <person name="Larimer J."/>
            <person name="McCowan C."/>
            <person name="Murphy C."/>
            <person name="Pearson M."/>
            <person name="Poon T.W."/>
            <person name="Priest M."/>
            <person name="Roberts A."/>
            <person name="Saif S."/>
            <person name="Shea T."/>
            <person name="Sykes S."/>
            <person name="Wortman J."/>
            <person name="Nusbaum C."/>
            <person name="Birren B."/>
        </authorList>
    </citation>
    <scope>NUCLEOTIDE SEQUENCE [LARGE SCALE GENOMIC DNA]</scope>
    <source>
        <strain evidence="1">NJM9701</strain>
    </source>
</reference>
<dbReference type="EMBL" id="KI913959">
    <property type="protein sequence ID" value="ETW03767.1"/>
    <property type="molecule type" value="Genomic_DNA"/>
</dbReference>